<dbReference type="GO" id="GO:0004132">
    <property type="term" value="F:dCMP deaminase activity"/>
    <property type="evidence" value="ECO:0007669"/>
    <property type="project" value="TreeGrafter"/>
</dbReference>
<dbReference type="SUPFAM" id="SSF53927">
    <property type="entry name" value="Cytidine deaminase-like"/>
    <property type="match status" value="1"/>
</dbReference>
<dbReference type="InterPro" id="IPR027417">
    <property type="entry name" value="P-loop_NTPase"/>
</dbReference>
<name>A0A486XFZ0_9GAMM</name>
<dbReference type="InterPro" id="IPR002125">
    <property type="entry name" value="CMP_dCMP_dom"/>
</dbReference>
<evidence type="ECO:0000256" key="3">
    <source>
        <dbReference type="ARBA" id="ARBA00022801"/>
    </source>
</evidence>
<keyword evidence="2" id="KW-0479">Metal-binding</keyword>
<reference evidence="6" key="1">
    <citation type="submission" date="2019-04" db="EMBL/GenBank/DDBJ databases">
        <authorList>
            <person name="Brambilla D."/>
        </authorList>
    </citation>
    <scope>NUCLEOTIDE SEQUENCE</scope>
    <source>
        <strain evidence="6">BAL1</strain>
    </source>
</reference>
<dbReference type="InterPro" id="IPR016193">
    <property type="entry name" value="Cytidine_deaminase-like"/>
</dbReference>
<organism evidence="6">
    <name type="scientific">Rheinheimera sp. BAL341</name>
    <dbReference type="NCBI Taxonomy" id="1708203"/>
    <lineage>
        <taxon>Bacteria</taxon>
        <taxon>Pseudomonadati</taxon>
        <taxon>Pseudomonadota</taxon>
        <taxon>Gammaproteobacteria</taxon>
        <taxon>Chromatiales</taxon>
        <taxon>Chromatiaceae</taxon>
        <taxon>Rheinheimera</taxon>
    </lineage>
</organism>
<dbReference type="GO" id="GO:0005737">
    <property type="term" value="C:cytoplasm"/>
    <property type="evidence" value="ECO:0007669"/>
    <property type="project" value="TreeGrafter"/>
</dbReference>
<evidence type="ECO:0000256" key="1">
    <source>
        <dbReference type="ARBA" id="ARBA00006576"/>
    </source>
</evidence>
<dbReference type="Gene3D" id="3.40.50.300">
    <property type="entry name" value="P-loop containing nucleotide triphosphate hydrolases"/>
    <property type="match status" value="1"/>
</dbReference>
<sequence>MATILIHQKIRSEAVMALKFSGTFVELTTKLSSLGGQWDDTQPNKKVFRLNDGVMNWFESTGSINFQGKAPGKSTLETQVPILLYPTEVEIVSAAMVPVTLSKEQPTTNISTQTSSIERQYLTTGINLGELVIGIVSAVGTEYKRVTEPLTDRLKGFGYEVQEIRVSSCLPTFKGAGEYDRIKHYMQAGDKLREDSSNNAILAAGVAKNISESRNNSNPKRAYVVNSLKHPREVEFLRKVYGDGFYLIGIHADEKRRHQHLTDDKGMTQTQANELIRIDEDESVDHGQKTRDTYHLADFFLNLGSNNDQVKNRLQRFLELIFSHPYKNPTFDEFAMFMAFNSSVRSGDLSRQVGAVISRERQIIATGANDVPKSGGGQYWAEVDELTGKVEDYEDGKDYKRDGDSNKQAQAEIILEIAKSLLGKGLVNGENELELQKVLTESKISDLTEFGRVVHAEMDALLSCSRAGIPTTGSSLYCTTFPCHNCAKHIIASGINRVVYVEPYPKSRALDFHSESIRLKSELITEPVDKTQLVSFEPFIGVGPRRFLDLFSMSLGSGSKLRRKDKGGNTLDWDKSNAPIRTPLIPKSYLDIEQAAAEMWNECISGTSPF</sequence>
<dbReference type="NCBIfam" id="NF041025">
    <property type="entry name" value="antiphage_deaminase"/>
    <property type="match status" value="1"/>
</dbReference>
<keyword evidence="4" id="KW-0862">Zinc</keyword>
<evidence type="ECO:0000256" key="4">
    <source>
        <dbReference type="ARBA" id="ARBA00022833"/>
    </source>
</evidence>
<gene>
    <name evidence="6" type="ORF">BAL341_126</name>
</gene>
<dbReference type="GO" id="GO:0008270">
    <property type="term" value="F:zinc ion binding"/>
    <property type="evidence" value="ECO:0007669"/>
    <property type="project" value="InterPro"/>
</dbReference>
<dbReference type="PROSITE" id="PS00903">
    <property type="entry name" value="CYT_DCMP_DEAMINASES_1"/>
    <property type="match status" value="1"/>
</dbReference>
<feature type="domain" description="CMP/dCMP-type deaminase" evidence="5">
    <location>
        <begin position="330"/>
        <end position="526"/>
    </location>
</feature>
<proteinExistence type="inferred from homology"/>
<protein>
    <recommendedName>
        <fullName evidence="5">CMP/dCMP-type deaminase domain-containing protein</fullName>
    </recommendedName>
</protein>
<dbReference type="Pfam" id="PF00383">
    <property type="entry name" value="dCMP_cyt_deam_1"/>
    <property type="match status" value="1"/>
</dbReference>
<evidence type="ECO:0000313" key="6">
    <source>
        <dbReference type="EMBL" id="VHO00353.1"/>
    </source>
</evidence>
<dbReference type="InterPro" id="IPR015517">
    <property type="entry name" value="dCMP_deaminase-rel"/>
</dbReference>
<dbReference type="EMBL" id="CAAJGR010000040">
    <property type="protein sequence ID" value="VHO00353.1"/>
    <property type="molecule type" value="Genomic_DNA"/>
</dbReference>
<dbReference type="InterPro" id="IPR016192">
    <property type="entry name" value="APOBEC/CMP_deaminase_Zn-bd"/>
</dbReference>
<dbReference type="Gene3D" id="3.40.140.10">
    <property type="entry name" value="Cytidine Deaminase, domain 2"/>
    <property type="match status" value="1"/>
</dbReference>
<evidence type="ECO:0000259" key="5">
    <source>
        <dbReference type="PROSITE" id="PS51747"/>
    </source>
</evidence>
<comment type="similarity">
    <text evidence="1">Belongs to the cytidine and deoxycytidylate deaminase family.</text>
</comment>
<accession>A0A486XFZ0</accession>
<evidence type="ECO:0000256" key="2">
    <source>
        <dbReference type="ARBA" id="ARBA00022723"/>
    </source>
</evidence>
<dbReference type="PROSITE" id="PS51747">
    <property type="entry name" value="CYT_DCMP_DEAMINASES_2"/>
    <property type="match status" value="1"/>
</dbReference>
<dbReference type="PANTHER" id="PTHR11086">
    <property type="entry name" value="DEOXYCYTIDYLATE DEAMINASE-RELATED"/>
    <property type="match status" value="1"/>
</dbReference>
<dbReference type="AlphaFoldDB" id="A0A486XFZ0"/>
<keyword evidence="3" id="KW-0378">Hydrolase</keyword>
<dbReference type="PANTHER" id="PTHR11086:SF18">
    <property type="entry name" value="DEOXYCYTIDYLATE DEAMINASE"/>
    <property type="match status" value="1"/>
</dbReference>